<feature type="region of interest" description="Disordered" evidence="1">
    <location>
        <begin position="60"/>
        <end position="83"/>
    </location>
</feature>
<dbReference type="VEuPathDB" id="FungiDB:PADG_04724"/>
<organism evidence="3 4">
    <name type="scientific">Paracoccidioides brasiliensis</name>
    <dbReference type="NCBI Taxonomy" id="121759"/>
    <lineage>
        <taxon>Eukaryota</taxon>
        <taxon>Fungi</taxon>
        <taxon>Dikarya</taxon>
        <taxon>Ascomycota</taxon>
        <taxon>Pezizomycotina</taxon>
        <taxon>Eurotiomycetes</taxon>
        <taxon>Eurotiomycetidae</taxon>
        <taxon>Onygenales</taxon>
        <taxon>Ajellomycetaceae</taxon>
        <taxon>Paracoccidioides</taxon>
    </lineage>
</organism>
<evidence type="ECO:0000256" key="1">
    <source>
        <dbReference type="SAM" id="MobiDB-lite"/>
    </source>
</evidence>
<dbReference type="OMA" id="CGNRGRM"/>
<feature type="compositionally biased region" description="Basic residues" evidence="1">
    <location>
        <begin position="69"/>
        <end position="83"/>
    </location>
</feature>
<protein>
    <submittedName>
        <fullName evidence="3">Uncharacterized protein</fullName>
    </submittedName>
</protein>
<proteinExistence type="predicted"/>
<gene>
    <name evidence="3" type="ORF">ACO22_00130</name>
</gene>
<keyword evidence="2" id="KW-1133">Transmembrane helix</keyword>
<evidence type="ECO:0000313" key="4">
    <source>
        <dbReference type="Proteomes" id="UP000242814"/>
    </source>
</evidence>
<dbReference type="EMBL" id="LZYO01000002">
    <property type="protein sequence ID" value="ODH45406.1"/>
    <property type="molecule type" value="Genomic_DNA"/>
</dbReference>
<feature type="transmembrane region" description="Helical" evidence="2">
    <location>
        <begin position="29"/>
        <end position="53"/>
    </location>
</feature>
<accession>A0A1D2JQB9</accession>
<reference evidence="3 4" key="1">
    <citation type="submission" date="2016-06" db="EMBL/GenBank/DDBJ databases">
        <authorList>
            <person name="Kjaerup R.B."/>
            <person name="Dalgaard T.S."/>
            <person name="Juul-Madsen H.R."/>
        </authorList>
    </citation>
    <scope>NUCLEOTIDE SEQUENCE [LARGE SCALE GENOMIC DNA]</scope>
    <source>
        <strain evidence="3 4">Pb300</strain>
    </source>
</reference>
<evidence type="ECO:0000256" key="2">
    <source>
        <dbReference type="SAM" id="Phobius"/>
    </source>
</evidence>
<comment type="caution">
    <text evidence="3">The sequence shown here is derived from an EMBL/GenBank/DDBJ whole genome shotgun (WGS) entry which is preliminary data.</text>
</comment>
<dbReference type="Proteomes" id="UP000242814">
    <property type="component" value="Unassembled WGS sequence"/>
</dbReference>
<keyword evidence="2" id="KW-0812">Transmembrane</keyword>
<dbReference type="AlphaFoldDB" id="A0A1D2JQB9"/>
<evidence type="ECO:0000313" key="3">
    <source>
        <dbReference type="EMBL" id="ODH45406.1"/>
    </source>
</evidence>
<keyword evidence="2" id="KW-0472">Membrane</keyword>
<sequence>MGAVLSCIQDGLRAIGGCLMAIVNGIGNILMAIVSGIVSIFDAIISCLTCGSFRRRRSRMTMGTTTTHRSPRMHRHGLRRTRV</sequence>
<name>A0A1D2JQB9_PARBR</name>